<sequence length="476" mass="51417">MPTTSPSSPLLPALRPASGTTTASADATTVSSSQEMRVNIEFDEDWHRLPSDIVFFQDLLLSLEAKRHGGAAASFSPAAASGGPFYTSAVQRDKDLEERDIAALRVRERQLAIIERRRLRSRRRCDAVDEAFHNALKRRWQAMQHLAADPPAERLVGQGMTQYVPAALLPDDVVDGRGRRQPGPLPLVPQSAVELRMQNLSPAPAITGEGPASAVGAKALTGCPSGMAAEQEAIVFLTQLDPGGGPAAKAEAVARSHERTPSCAVLSQATALAGGNDKRAGEWVPSPPTLEHTASTTLTEASGRAYADEQGDSADDQAVGMRPKTVTEANKARWHEMGYRVVVVGREGRGGGAGTQEAEMVRRAVRSASTSSKEGVSPWTAERCPAVFSGSMRRQRPSDRRTTHTSRSGWDWMQLAPLPPMCLVQRRLPEEDMTITELRERHERRILVASAASSVPRGRKSRRGGSWGMIRKSAPH</sequence>
<reference evidence="3" key="1">
    <citation type="journal article" date="2021" name="Microbiol. Resour. Announc.">
        <title>LGAAP: Leishmaniinae Genome Assembly and Annotation Pipeline.</title>
        <authorList>
            <person name="Almutairi H."/>
            <person name="Urbaniak M.D."/>
            <person name="Bates M.D."/>
            <person name="Jariyapan N."/>
            <person name="Kwakye-Nuako G."/>
            <person name="Thomaz-Soccol V."/>
            <person name="Al-Salem W.S."/>
            <person name="Dillon R.J."/>
            <person name="Bates P.A."/>
            <person name="Gatherer D."/>
        </authorList>
    </citation>
    <scope>NUCLEOTIDE SEQUENCE [LARGE SCALE GENOMIC DNA]</scope>
</reference>
<organism evidence="2 3">
    <name type="scientific">Leishmania martiniquensis</name>
    <dbReference type="NCBI Taxonomy" id="1580590"/>
    <lineage>
        <taxon>Eukaryota</taxon>
        <taxon>Discoba</taxon>
        <taxon>Euglenozoa</taxon>
        <taxon>Kinetoplastea</taxon>
        <taxon>Metakinetoplastina</taxon>
        <taxon>Trypanosomatida</taxon>
        <taxon>Trypanosomatidae</taxon>
        <taxon>Leishmaniinae</taxon>
        <taxon>Leishmania</taxon>
    </lineage>
</organism>
<evidence type="ECO:0000313" key="2">
    <source>
        <dbReference type="EMBL" id="KAG5473715.1"/>
    </source>
</evidence>
<dbReference type="KEGG" id="lmat:92514366"/>
<gene>
    <name evidence="2" type="ORF">LSCM1_04345</name>
</gene>
<protein>
    <submittedName>
        <fullName evidence="2">Uncharacterized protein</fullName>
    </submittedName>
</protein>
<evidence type="ECO:0000256" key="1">
    <source>
        <dbReference type="SAM" id="MobiDB-lite"/>
    </source>
</evidence>
<reference evidence="3" key="2">
    <citation type="journal article" date="2021" name="Sci. Data">
        <title>Chromosome-scale genome sequencing, assembly and annotation of six genomes from subfamily Leishmaniinae.</title>
        <authorList>
            <person name="Almutairi H."/>
            <person name="Urbaniak M.D."/>
            <person name="Bates M.D."/>
            <person name="Jariyapan N."/>
            <person name="Kwakye-Nuako G."/>
            <person name="Thomaz Soccol V."/>
            <person name="Al-Salem W.S."/>
            <person name="Dillon R.J."/>
            <person name="Bates P.A."/>
            <person name="Gatherer D."/>
        </authorList>
    </citation>
    <scope>NUCLEOTIDE SEQUENCE [LARGE SCALE GENOMIC DNA]</scope>
</reference>
<dbReference type="GeneID" id="92514366"/>
<name>A0A836GXH7_9TRYP</name>
<dbReference type="Proteomes" id="UP000673552">
    <property type="component" value="Unassembled WGS sequence"/>
</dbReference>
<dbReference type="EMBL" id="JAFEUZ010000029">
    <property type="protein sequence ID" value="KAG5473715.1"/>
    <property type="molecule type" value="Genomic_DNA"/>
</dbReference>
<feature type="region of interest" description="Disordered" evidence="1">
    <location>
        <begin position="451"/>
        <end position="476"/>
    </location>
</feature>
<feature type="region of interest" description="Disordered" evidence="1">
    <location>
        <begin position="1"/>
        <end position="30"/>
    </location>
</feature>
<dbReference type="OrthoDB" id="266987at2759"/>
<dbReference type="RefSeq" id="XP_067176949.1">
    <property type="nucleotide sequence ID" value="XM_067321854.1"/>
</dbReference>
<evidence type="ECO:0000313" key="3">
    <source>
        <dbReference type="Proteomes" id="UP000673552"/>
    </source>
</evidence>
<dbReference type="SMR" id="A0A836GXH7"/>
<proteinExistence type="predicted"/>
<keyword evidence="3" id="KW-1185">Reference proteome</keyword>
<accession>A0A836GXH7</accession>
<comment type="caution">
    <text evidence="2">The sequence shown here is derived from an EMBL/GenBank/DDBJ whole genome shotgun (WGS) entry which is preliminary data.</text>
</comment>
<dbReference type="AlphaFoldDB" id="A0A836GXH7"/>